<name>A0A2G4SZ77_RHIZD</name>
<dbReference type="SUPFAM" id="SSF56672">
    <property type="entry name" value="DNA/RNA polymerases"/>
    <property type="match status" value="1"/>
</dbReference>
<keyword evidence="2" id="KW-1185">Reference proteome</keyword>
<evidence type="ECO:0000313" key="2">
    <source>
        <dbReference type="Proteomes" id="UP000242254"/>
    </source>
</evidence>
<organism evidence="1 2">
    <name type="scientific">Rhizopus microsporus ATCC 52813</name>
    <dbReference type="NCBI Taxonomy" id="1340429"/>
    <lineage>
        <taxon>Eukaryota</taxon>
        <taxon>Fungi</taxon>
        <taxon>Fungi incertae sedis</taxon>
        <taxon>Mucoromycota</taxon>
        <taxon>Mucoromycotina</taxon>
        <taxon>Mucoromycetes</taxon>
        <taxon>Mucorales</taxon>
        <taxon>Mucorineae</taxon>
        <taxon>Rhizopodaceae</taxon>
        <taxon>Rhizopus</taxon>
    </lineage>
</organism>
<evidence type="ECO:0000313" key="1">
    <source>
        <dbReference type="EMBL" id="PHZ14073.1"/>
    </source>
</evidence>
<reference evidence="1 2" key="1">
    <citation type="journal article" date="2016" name="Proc. Natl. Acad. Sci. U.S.A.">
        <title>Lipid metabolic changes in an early divergent fungus govern the establishment of a mutualistic symbiosis with endobacteria.</title>
        <authorList>
            <person name="Lastovetsky O.A."/>
            <person name="Gaspar M.L."/>
            <person name="Mondo S.J."/>
            <person name="LaButti K.M."/>
            <person name="Sandor L."/>
            <person name="Grigoriev I.V."/>
            <person name="Henry S.A."/>
            <person name="Pawlowska T.E."/>
        </authorList>
    </citation>
    <scope>NUCLEOTIDE SEQUENCE [LARGE SCALE GENOMIC DNA]</scope>
    <source>
        <strain evidence="1 2">ATCC 52813</strain>
    </source>
</reference>
<dbReference type="RefSeq" id="XP_023467781.1">
    <property type="nucleotide sequence ID" value="XM_023612722.1"/>
</dbReference>
<evidence type="ECO:0008006" key="3">
    <source>
        <dbReference type="Google" id="ProtNLM"/>
    </source>
</evidence>
<dbReference type="InterPro" id="IPR043502">
    <property type="entry name" value="DNA/RNA_pol_sf"/>
</dbReference>
<dbReference type="EMBL" id="KZ303846">
    <property type="protein sequence ID" value="PHZ14073.1"/>
    <property type="molecule type" value="Genomic_DNA"/>
</dbReference>
<accession>A0A2G4SZ77</accession>
<proteinExistence type="predicted"/>
<dbReference type="GeneID" id="35443711"/>
<sequence length="60" mass="6981">MTWQEETALDAYLEELLDLHIIKASKGLWTSPCFFILKKNSTLRLVIDYRRLLAVLTSLV</sequence>
<gene>
    <name evidence="1" type="ORF">RHIMIDRAFT_278121</name>
</gene>
<dbReference type="Proteomes" id="UP000242254">
    <property type="component" value="Unassembled WGS sequence"/>
</dbReference>
<dbReference type="Gene3D" id="3.10.10.10">
    <property type="entry name" value="HIV Type 1 Reverse Transcriptase, subunit A, domain 1"/>
    <property type="match status" value="1"/>
</dbReference>
<protein>
    <recommendedName>
        <fullName evidence="3">DNA/RNA polymerase</fullName>
    </recommendedName>
</protein>
<dbReference type="STRING" id="1340429.A0A2G4SZ77"/>
<dbReference type="AlphaFoldDB" id="A0A2G4SZ77"/>